<sequence>MSMCVVDRAFESLSLSQAELPNDPTYQVWLPGQGCPVERCGVPRINVLCDMKRHWREKHEEIVAKYLCPACSYVSKRKSNLTYHYRMRHGSLEAGSSVVCPENVEYHFNREYIDPYPLTLEVVLGRKRPLDKERP</sequence>
<evidence type="ECO:0000256" key="1">
    <source>
        <dbReference type="PROSITE-ProRule" id="PRU00042"/>
    </source>
</evidence>
<feature type="domain" description="C2H2-type" evidence="2">
    <location>
        <begin position="66"/>
        <end position="94"/>
    </location>
</feature>
<dbReference type="Gene3D" id="3.30.160.60">
    <property type="entry name" value="Classic Zinc Finger"/>
    <property type="match status" value="1"/>
</dbReference>
<dbReference type="InterPro" id="IPR013087">
    <property type="entry name" value="Znf_C2H2_type"/>
</dbReference>
<organism evidence="3 4">
    <name type="scientific">Elysia marginata</name>
    <dbReference type="NCBI Taxonomy" id="1093978"/>
    <lineage>
        <taxon>Eukaryota</taxon>
        <taxon>Metazoa</taxon>
        <taxon>Spiralia</taxon>
        <taxon>Lophotrochozoa</taxon>
        <taxon>Mollusca</taxon>
        <taxon>Gastropoda</taxon>
        <taxon>Heterobranchia</taxon>
        <taxon>Euthyneura</taxon>
        <taxon>Panpulmonata</taxon>
        <taxon>Sacoglossa</taxon>
        <taxon>Placobranchoidea</taxon>
        <taxon>Plakobranchidae</taxon>
        <taxon>Elysia</taxon>
    </lineage>
</organism>
<reference evidence="3 4" key="1">
    <citation type="journal article" date="2021" name="Elife">
        <title>Chloroplast acquisition without the gene transfer in kleptoplastic sea slugs, Plakobranchus ocellatus.</title>
        <authorList>
            <person name="Maeda T."/>
            <person name="Takahashi S."/>
            <person name="Yoshida T."/>
            <person name="Shimamura S."/>
            <person name="Takaki Y."/>
            <person name="Nagai Y."/>
            <person name="Toyoda A."/>
            <person name="Suzuki Y."/>
            <person name="Arimoto A."/>
            <person name="Ishii H."/>
            <person name="Satoh N."/>
            <person name="Nishiyama T."/>
            <person name="Hasebe M."/>
            <person name="Maruyama T."/>
            <person name="Minagawa J."/>
            <person name="Obokata J."/>
            <person name="Shigenobu S."/>
        </authorList>
    </citation>
    <scope>NUCLEOTIDE SEQUENCE [LARGE SCALE GENOMIC DNA]</scope>
</reference>
<protein>
    <submittedName>
        <fullName evidence="3">Transcriptional repressor CTCF</fullName>
    </submittedName>
</protein>
<evidence type="ECO:0000313" key="4">
    <source>
        <dbReference type="Proteomes" id="UP000762676"/>
    </source>
</evidence>
<keyword evidence="1" id="KW-0479">Metal-binding</keyword>
<comment type="caution">
    <text evidence="3">The sequence shown here is derived from an EMBL/GenBank/DDBJ whole genome shotgun (WGS) entry which is preliminary data.</text>
</comment>
<dbReference type="SUPFAM" id="SSF57667">
    <property type="entry name" value="beta-beta-alpha zinc fingers"/>
    <property type="match status" value="1"/>
</dbReference>
<dbReference type="PROSITE" id="PS50157">
    <property type="entry name" value="ZINC_FINGER_C2H2_2"/>
    <property type="match status" value="1"/>
</dbReference>
<dbReference type="Proteomes" id="UP000762676">
    <property type="component" value="Unassembled WGS sequence"/>
</dbReference>
<accession>A0AAV4EYS0</accession>
<name>A0AAV4EYS0_9GAST</name>
<dbReference type="GO" id="GO:0008270">
    <property type="term" value="F:zinc ion binding"/>
    <property type="evidence" value="ECO:0007669"/>
    <property type="project" value="UniProtKB-KW"/>
</dbReference>
<keyword evidence="4" id="KW-1185">Reference proteome</keyword>
<evidence type="ECO:0000259" key="2">
    <source>
        <dbReference type="PROSITE" id="PS50157"/>
    </source>
</evidence>
<evidence type="ECO:0000313" key="3">
    <source>
        <dbReference type="EMBL" id="GFR65874.1"/>
    </source>
</evidence>
<dbReference type="AlphaFoldDB" id="A0AAV4EYS0"/>
<proteinExistence type="predicted"/>
<dbReference type="EMBL" id="BMAT01011062">
    <property type="protein sequence ID" value="GFR65874.1"/>
    <property type="molecule type" value="Genomic_DNA"/>
</dbReference>
<keyword evidence="1" id="KW-0863">Zinc-finger</keyword>
<gene>
    <name evidence="3" type="ORF">ElyMa_005542800</name>
</gene>
<keyword evidence="1" id="KW-0862">Zinc</keyword>
<dbReference type="InterPro" id="IPR036236">
    <property type="entry name" value="Znf_C2H2_sf"/>
</dbReference>